<organism evidence="2 3">
    <name type="scientific">Turnera subulata</name>
    <dbReference type="NCBI Taxonomy" id="218843"/>
    <lineage>
        <taxon>Eukaryota</taxon>
        <taxon>Viridiplantae</taxon>
        <taxon>Streptophyta</taxon>
        <taxon>Embryophyta</taxon>
        <taxon>Tracheophyta</taxon>
        <taxon>Spermatophyta</taxon>
        <taxon>Magnoliopsida</taxon>
        <taxon>eudicotyledons</taxon>
        <taxon>Gunneridae</taxon>
        <taxon>Pentapetalae</taxon>
        <taxon>rosids</taxon>
        <taxon>fabids</taxon>
        <taxon>Malpighiales</taxon>
        <taxon>Passifloraceae</taxon>
        <taxon>Turnera</taxon>
    </lineage>
</organism>
<protein>
    <submittedName>
        <fullName evidence="2">Uncharacterized protein</fullName>
    </submittedName>
</protein>
<dbReference type="Proteomes" id="UP001141552">
    <property type="component" value="Unassembled WGS sequence"/>
</dbReference>
<accession>A0A9Q0FI53</accession>
<keyword evidence="3" id="KW-1185">Reference proteome</keyword>
<dbReference type="OrthoDB" id="834894at2759"/>
<name>A0A9Q0FI53_9ROSI</name>
<evidence type="ECO:0000256" key="1">
    <source>
        <dbReference type="SAM" id="MobiDB-lite"/>
    </source>
</evidence>
<evidence type="ECO:0000313" key="3">
    <source>
        <dbReference type="Proteomes" id="UP001141552"/>
    </source>
</evidence>
<feature type="compositionally biased region" description="Polar residues" evidence="1">
    <location>
        <begin position="350"/>
        <end position="362"/>
    </location>
</feature>
<gene>
    <name evidence="2" type="ORF">Tsubulata_018113</name>
</gene>
<feature type="region of interest" description="Disordered" evidence="1">
    <location>
        <begin position="327"/>
        <end position="370"/>
    </location>
</feature>
<dbReference type="AlphaFoldDB" id="A0A9Q0FI53"/>
<comment type="caution">
    <text evidence="2">The sequence shown here is derived from an EMBL/GenBank/DDBJ whole genome shotgun (WGS) entry which is preliminary data.</text>
</comment>
<reference evidence="2" key="1">
    <citation type="submission" date="2022-02" db="EMBL/GenBank/DDBJ databases">
        <authorList>
            <person name="Henning P.M."/>
            <person name="McCubbin A.G."/>
            <person name="Shore J.S."/>
        </authorList>
    </citation>
    <scope>NUCLEOTIDE SEQUENCE</scope>
    <source>
        <strain evidence="2">F60SS</strain>
        <tissue evidence="2">Leaves</tissue>
    </source>
</reference>
<sequence length="569" mass="62819">MGMEVKLQQRWEFRRKDNDSDSSSSDSKSILEPALKKNKVVSSLVAVDDDETSDSSRFQQEDNNNPGDSCVVVSGEAGKRQRGSRRRSQSHKEKKTSPRKKVNATKSKTGIYEQAALDDLKTYMHSLLEDLKVSRENLLTWMREEMQKLAAEGNCSEPERRESSTAGKNVQFQNQDKCEGNLKVQHQNNFQSSTQVQHPNNFEKYGSAQQRSKFKEGGHLQHHTNLEEKNEALQKSSLENPNLQHYNPFRSCLRSQDWKVGPSESIGMVNRSHDSSKFSLPFDEQVDYSKAIVPLTSSENCNSNCQAGSSTQNVQVQRQKGIVLGITAQNGKATKGKRTTDSNNHRSASESRVGSTHASGSMESAEKGKEEKLGLAIDPYLPSDSYNSALPSSMYLTLPSVLTNPQVSSNRFDSSLFNSIQPIVYGNQATASAERFNGILGSSSHTAYFQGMRPAERSRNVAATGFRDPSYFNQTSTVPALNGSGFTLPLHQPVNGSLSSIAGQVGLQNLLAGNNNRFGGTWMNGGAIRFSGGSYSLPEQYIPNNLINLSNYAADGRLMPIQDNFQFPK</sequence>
<feature type="compositionally biased region" description="Basic residues" evidence="1">
    <location>
        <begin position="80"/>
        <end position="103"/>
    </location>
</feature>
<reference evidence="2" key="2">
    <citation type="journal article" date="2023" name="Plants (Basel)">
        <title>Annotation of the Turnera subulata (Passifloraceae) Draft Genome Reveals the S-Locus Evolved after the Divergence of Turneroideae from Passifloroideae in a Stepwise Manner.</title>
        <authorList>
            <person name="Henning P.M."/>
            <person name="Roalson E.H."/>
            <person name="Mir W."/>
            <person name="McCubbin A.G."/>
            <person name="Shore J.S."/>
        </authorList>
    </citation>
    <scope>NUCLEOTIDE SEQUENCE</scope>
    <source>
        <strain evidence="2">F60SS</strain>
    </source>
</reference>
<feature type="compositionally biased region" description="Polar residues" evidence="1">
    <location>
        <begin position="55"/>
        <end position="67"/>
    </location>
</feature>
<feature type="compositionally biased region" description="Basic and acidic residues" evidence="1">
    <location>
        <begin position="7"/>
        <end position="19"/>
    </location>
</feature>
<feature type="compositionally biased region" description="Basic and acidic residues" evidence="1">
    <location>
        <begin position="338"/>
        <end position="349"/>
    </location>
</feature>
<dbReference type="EMBL" id="JAKUCV010005258">
    <property type="protein sequence ID" value="KAJ4831904.1"/>
    <property type="molecule type" value="Genomic_DNA"/>
</dbReference>
<feature type="region of interest" description="Disordered" evidence="1">
    <location>
        <begin position="1"/>
        <end position="108"/>
    </location>
</feature>
<proteinExistence type="predicted"/>
<evidence type="ECO:0000313" key="2">
    <source>
        <dbReference type="EMBL" id="KAJ4831904.1"/>
    </source>
</evidence>